<dbReference type="Proteomes" id="UP001165122">
    <property type="component" value="Unassembled WGS sequence"/>
</dbReference>
<feature type="signal peptide" evidence="1">
    <location>
        <begin position="1"/>
        <end position="18"/>
    </location>
</feature>
<comment type="caution">
    <text evidence="3">The sequence shown here is derived from an EMBL/GenBank/DDBJ whole genome shotgun (WGS) entry which is preliminary data.</text>
</comment>
<keyword evidence="4" id="KW-1185">Reference proteome</keyword>
<name>A0A9W6ZIY4_9STRA</name>
<accession>A0A9W6ZIY4</accession>
<dbReference type="OrthoDB" id="184880at2759"/>
<dbReference type="EMBL" id="BRXW01000398">
    <property type="protein sequence ID" value="GMH50845.1"/>
    <property type="molecule type" value="Genomic_DNA"/>
</dbReference>
<reference evidence="4" key="1">
    <citation type="journal article" date="2023" name="Commun. Biol.">
        <title>Genome analysis of Parmales, the sister group of diatoms, reveals the evolutionary specialization of diatoms from phago-mixotrophs to photoautotrophs.</title>
        <authorList>
            <person name="Ban H."/>
            <person name="Sato S."/>
            <person name="Yoshikawa S."/>
            <person name="Yamada K."/>
            <person name="Nakamura Y."/>
            <person name="Ichinomiya M."/>
            <person name="Sato N."/>
            <person name="Blanc-Mathieu R."/>
            <person name="Endo H."/>
            <person name="Kuwata A."/>
            <person name="Ogata H."/>
        </authorList>
    </citation>
    <scope>NUCLEOTIDE SEQUENCE [LARGE SCALE GENOMIC DNA]</scope>
    <source>
        <strain evidence="4">NIES 3700</strain>
    </source>
</reference>
<keyword evidence="1" id="KW-0732">Signal</keyword>
<dbReference type="CDD" id="cd02440">
    <property type="entry name" value="AdoMet_MTases"/>
    <property type="match status" value="1"/>
</dbReference>
<evidence type="ECO:0000256" key="1">
    <source>
        <dbReference type="SAM" id="SignalP"/>
    </source>
</evidence>
<dbReference type="SUPFAM" id="SSF53335">
    <property type="entry name" value="S-adenosyl-L-methionine-dependent methyltransferases"/>
    <property type="match status" value="1"/>
</dbReference>
<dbReference type="InterPro" id="IPR029063">
    <property type="entry name" value="SAM-dependent_MTases_sf"/>
</dbReference>
<dbReference type="InterPro" id="IPR041698">
    <property type="entry name" value="Methyltransf_25"/>
</dbReference>
<evidence type="ECO:0000259" key="2">
    <source>
        <dbReference type="Pfam" id="PF13649"/>
    </source>
</evidence>
<feature type="domain" description="Methyltransferase" evidence="2">
    <location>
        <begin position="176"/>
        <end position="282"/>
    </location>
</feature>
<gene>
    <name evidence="3" type="ORF">TrLO_g5697</name>
</gene>
<organism evidence="3 4">
    <name type="scientific">Triparma laevis f. longispina</name>
    <dbReference type="NCBI Taxonomy" id="1714387"/>
    <lineage>
        <taxon>Eukaryota</taxon>
        <taxon>Sar</taxon>
        <taxon>Stramenopiles</taxon>
        <taxon>Ochrophyta</taxon>
        <taxon>Bolidophyceae</taxon>
        <taxon>Parmales</taxon>
        <taxon>Triparmaceae</taxon>
        <taxon>Triparma</taxon>
    </lineage>
</organism>
<feature type="chain" id="PRO_5040957988" description="Methyltransferase domain-containing protein" evidence="1">
    <location>
        <begin position="19"/>
        <end position="392"/>
    </location>
</feature>
<protein>
    <recommendedName>
        <fullName evidence="2">Methyltransferase domain-containing protein</fullName>
    </recommendedName>
</protein>
<proteinExistence type="predicted"/>
<evidence type="ECO:0000313" key="3">
    <source>
        <dbReference type="EMBL" id="GMH50845.1"/>
    </source>
</evidence>
<dbReference type="AlphaFoldDB" id="A0A9W6ZIY4"/>
<dbReference type="Gene3D" id="3.40.50.150">
    <property type="entry name" value="Vaccinia Virus protein VP39"/>
    <property type="match status" value="1"/>
</dbReference>
<sequence>MGLLKTLGVLTLVGGVLIAVFPPPDVLSGLSSNHDHSPLEVQAIMTGFCLSPVIGMLLDERPEIETTGGEFKFEEDGDIENEDYAQASIYAILYAMYKNTPNLVGAGTSAGVPYQFTFNTWGITPVDGPGQPPRESVYAFPDTDPQRHGKQAYASLVTQPPAMEYKKKLGDTPLEIVEIGCGTGAGANLITREVHPTAKYLALDMQQAAINTCKQNHATEDNPGLTCQLVPNGVGNGGNRAPRADSSVDFVVISETHIADIQIGDLEKEIFSEIRRILKPGGLFLWGNAIPTRVWEQADVELPALGFELVNSYNHTKGAVVARDEDYERVEACMDQLLAPYPVMQVPYFGPRCHKVGERLIANFYRHPGTALYLKMVTGYDSYMHQAWRNNK</sequence>
<evidence type="ECO:0000313" key="4">
    <source>
        <dbReference type="Proteomes" id="UP001165122"/>
    </source>
</evidence>
<dbReference type="Pfam" id="PF13649">
    <property type="entry name" value="Methyltransf_25"/>
    <property type="match status" value="1"/>
</dbReference>